<dbReference type="RefSeq" id="WP_044191848.1">
    <property type="nucleotide sequence ID" value="NZ_JMCB01000009.1"/>
</dbReference>
<proteinExistence type="predicted"/>
<name>A0A085WGI2_9BACT</name>
<evidence type="ECO:0000313" key="2">
    <source>
        <dbReference type="Proteomes" id="UP000028725"/>
    </source>
</evidence>
<sequence>MKRLHRKDLYCWSTFAERLDIDFNGFAWIREGGNVLIDPLPMSEHDRKHLRELGGAAWIVVTNSAHVRGAKEIAAEFGAKLAGPAAEREGFPVPCDRWLQDGDEVVPGLRVLEMEGSKTPGELALMLEDTTFIAGDLLRSHRAGELMLLKPEQNLKDRAKALASLRRVLSYDRLEALLVGDGWCVFRDGRKLLEEFLTSSAA</sequence>
<protein>
    <recommendedName>
        <fullName evidence="3">Metallo-beta-lactamase domain-containing protein</fullName>
    </recommendedName>
</protein>
<dbReference type="PATRIC" id="fig|394096.3.peg.5036"/>
<accession>A0A085WGI2</accession>
<gene>
    <name evidence="1" type="ORF">DB31_9009</name>
</gene>
<dbReference type="SUPFAM" id="SSF56281">
    <property type="entry name" value="Metallo-hydrolase/oxidoreductase"/>
    <property type="match status" value="1"/>
</dbReference>
<dbReference type="InterPro" id="IPR036866">
    <property type="entry name" value="RibonucZ/Hydroxyglut_hydro"/>
</dbReference>
<comment type="caution">
    <text evidence="1">The sequence shown here is derived from an EMBL/GenBank/DDBJ whole genome shotgun (WGS) entry which is preliminary data.</text>
</comment>
<evidence type="ECO:0008006" key="3">
    <source>
        <dbReference type="Google" id="ProtNLM"/>
    </source>
</evidence>
<reference evidence="1 2" key="1">
    <citation type="submission" date="2014-04" db="EMBL/GenBank/DDBJ databases">
        <title>Genome assembly of Hyalangium minutum DSM 14724.</title>
        <authorList>
            <person name="Sharma G."/>
            <person name="Subramanian S."/>
        </authorList>
    </citation>
    <scope>NUCLEOTIDE SEQUENCE [LARGE SCALE GENOMIC DNA]</scope>
    <source>
        <strain evidence="1 2">DSM 14724</strain>
    </source>
</reference>
<keyword evidence="2" id="KW-1185">Reference proteome</keyword>
<dbReference type="AlphaFoldDB" id="A0A085WGI2"/>
<dbReference type="OrthoDB" id="5563783at2"/>
<organism evidence="1 2">
    <name type="scientific">Hyalangium minutum</name>
    <dbReference type="NCBI Taxonomy" id="394096"/>
    <lineage>
        <taxon>Bacteria</taxon>
        <taxon>Pseudomonadati</taxon>
        <taxon>Myxococcota</taxon>
        <taxon>Myxococcia</taxon>
        <taxon>Myxococcales</taxon>
        <taxon>Cystobacterineae</taxon>
        <taxon>Archangiaceae</taxon>
        <taxon>Hyalangium</taxon>
    </lineage>
</organism>
<dbReference type="Proteomes" id="UP000028725">
    <property type="component" value="Unassembled WGS sequence"/>
</dbReference>
<dbReference type="Pfam" id="PF14597">
    <property type="entry name" value="Lactamase_B_5"/>
    <property type="match status" value="1"/>
</dbReference>
<dbReference type="STRING" id="394096.DB31_9009"/>
<dbReference type="Gene3D" id="3.60.15.10">
    <property type="entry name" value="Ribonuclease Z/Hydroxyacylglutathione hydrolase-like"/>
    <property type="match status" value="1"/>
</dbReference>
<evidence type="ECO:0000313" key="1">
    <source>
        <dbReference type="EMBL" id="KFE66795.1"/>
    </source>
</evidence>
<dbReference type="EMBL" id="JMCB01000009">
    <property type="protein sequence ID" value="KFE66795.1"/>
    <property type="molecule type" value="Genomic_DNA"/>
</dbReference>